<evidence type="ECO:0000313" key="6">
    <source>
        <dbReference type="Proteomes" id="UP000291822"/>
    </source>
</evidence>
<dbReference type="RefSeq" id="WP_131150936.1">
    <property type="nucleotide sequence ID" value="NZ_SJTG01000001.1"/>
</dbReference>
<keyword evidence="6" id="KW-1185">Reference proteome</keyword>
<dbReference type="Pfam" id="PF00114">
    <property type="entry name" value="Pilin"/>
    <property type="match status" value="1"/>
</dbReference>
<dbReference type="AlphaFoldDB" id="A0A4R0YUY3"/>
<comment type="similarity">
    <text evidence="1 3">Belongs to the N-Me-Phe pilin family.</text>
</comment>
<evidence type="ECO:0000313" key="5">
    <source>
        <dbReference type="EMBL" id="TCI12281.1"/>
    </source>
</evidence>
<dbReference type="NCBIfam" id="TIGR02532">
    <property type="entry name" value="IV_pilin_GFxxxE"/>
    <property type="match status" value="1"/>
</dbReference>
<evidence type="ECO:0000256" key="4">
    <source>
        <dbReference type="SAM" id="Phobius"/>
    </source>
</evidence>
<dbReference type="PANTHER" id="PTHR30093:SF34">
    <property type="entry name" value="PREPILIN PEPTIDASE-DEPENDENT PROTEIN D"/>
    <property type="match status" value="1"/>
</dbReference>
<feature type="transmembrane region" description="Helical" evidence="4">
    <location>
        <begin position="7"/>
        <end position="31"/>
    </location>
</feature>
<gene>
    <name evidence="5" type="ORF">EZM97_02685</name>
</gene>
<dbReference type="InterPro" id="IPR001082">
    <property type="entry name" value="Pilin"/>
</dbReference>
<keyword evidence="2" id="KW-0488">Methylation</keyword>
<dbReference type="Proteomes" id="UP000291822">
    <property type="component" value="Unassembled WGS sequence"/>
</dbReference>
<protein>
    <submittedName>
        <fullName evidence="5">Pilin</fullName>
    </submittedName>
</protein>
<dbReference type="GO" id="GO:0044096">
    <property type="term" value="C:type IV pilus"/>
    <property type="evidence" value="ECO:0007669"/>
    <property type="project" value="TreeGrafter"/>
</dbReference>
<dbReference type="EMBL" id="SJTG01000001">
    <property type="protein sequence ID" value="TCI12281.1"/>
    <property type="molecule type" value="Genomic_DNA"/>
</dbReference>
<dbReference type="InterPro" id="IPR012902">
    <property type="entry name" value="N_methyl_site"/>
</dbReference>
<accession>A0A4R0YUY3</accession>
<name>A0A4R0YUY3_9GAMM</name>
<keyword evidence="3" id="KW-0281">Fimbrium</keyword>
<keyword evidence="4" id="KW-1133">Transmembrane helix</keyword>
<dbReference type="GO" id="GO:0007155">
    <property type="term" value="P:cell adhesion"/>
    <property type="evidence" value="ECO:0007669"/>
    <property type="project" value="InterPro"/>
</dbReference>
<proteinExistence type="inferred from homology"/>
<evidence type="ECO:0000256" key="3">
    <source>
        <dbReference type="RuleBase" id="RU000389"/>
    </source>
</evidence>
<comment type="caution">
    <text evidence="5">The sequence shown here is derived from an EMBL/GenBank/DDBJ whole genome shotgun (WGS) entry which is preliminary data.</text>
</comment>
<reference evidence="5 6" key="1">
    <citation type="submission" date="2019-02" db="EMBL/GenBank/DDBJ databases">
        <title>Dyella amyloliquefaciens sp. nov., isolated from forest soil.</title>
        <authorList>
            <person name="Gao Z.-H."/>
            <person name="Qiu L.-H."/>
        </authorList>
    </citation>
    <scope>NUCLEOTIDE SEQUENCE [LARGE SCALE GENOMIC DNA]</scope>
    <source>
        <strain evidence="5 6">KACC 12747</strain>
    </source>
</reference>
<keyword evidence="4" id="KW-0472">Membrane</keyword>
<keyword evidence="4" id="KW-0812">Transmembrane</keyword>
<evidence type="ECO:0000256" key="1">
    <source>
        <dbReference type="ARBA" id="ARBA00005233"/>
    </source>
</evidence>
<dbReference type="Pfam" id="PF07963">
    <property type="entry name" value="N_methyl"/>
    <property type="match status" value="1"/>
</dbReference>
<dbReference type="Gene3D" id="3.30.700.10">
    <property type="entry name" value="Glycoprotein, Type 4 Pilin"/>
    <property type="match status" value="1"/>
</dbReference>
<organism evidence="5 6">
    <name type="scientific">Dyella soli</name>
    <dbReference type="NCBI Taxonomy" id="522319"/>
    <lineage>
        <taxon>Bacteria</taxon>
        <taxon>Pseudomonadati</taxon>
        <taxon>Pseudomonadota</taxon>
        <taxon>Gammaproteobacteria</taxon>
        <taxon>Lysobacterales</taxon>
        <taxon>Rhodanobacteraceae</taxon>
        <taxon>Dyella</taxon>
    </lineage>
</organism>
<sequence length="153" mass="15701">MKNVQKGFTLIELMIVVAIIAILAAIAIPAYQDYTIRSQVSEGLSLADGSKTGIAEFFTNHGTLPTNNASAGLASPSSIGGNYVGSVTVANGIITVKYGPDQNPAFGTKINAKATGKQLILSPTASVGSVAWTCKVTGAAKPLDAKYLPASCR</sequence>
<dbReference type="PANTHER" id="PTHR30093">
    <property type="entry name" value="GENERAL SECRETION PATHWAY PROTEIN G"/>
    <property type="match status" value="1"/>
</dbReference>
<dbReference type="InterPro" id="IPR045584">
    <property type="entry name" value="Pilin-like"/>
</dbReference>
<dbReference type="PROSITE" id="PS00409">
    <property type="entry name" value="PROKAR_NTER_METHYL"/>
    <property type="match status" value="1"/>
</dbReference>
<dbReference type="SUPFAM" id="SSF54523">
    <property type="entry name" value="Pili subunits"/>
    <property type="match status" value="1"/>
</dbReference>
<dbReference type="GO" id="GO:0043107">
    <property type="term" value="P:type IV pilus-dependent motility"/>
    <property type="evidence" value="ECO:0007669"/>
    <property type="project" value="TreeGrafter"/>
</dbReference>
<evidence type="ECO:0000256" key="2">
    <source>
        <dbReference type="ARBA" id="ARBA00022481"/>
    </source>
</evidence>